<accession>A0A1M7TXJ7</accession>
<feature type="transmembrane region" description="Helical" evidence="7">
    <location>
        <begin position="355"/>
        <end position="377"/>
    </location>
</feature>
<dbReference type="SUPFAM" id="SSF52743">
    <property type="entry name" value="Subtilisin-like"/>
    <property type="match status" value="1"/>
</dbReference>
<keyword evidence="3" id="KW-0378">Hydrolase</keyword>
<evidence type="ECO:0000259" key="9">
    <source>
        <dbReference type="Pfam" id="PF00082"/>
    </source>
</evidence>
<keyword evidence="4" id="KW-0720">Serine protease</keyword>
<dbReference type="RefSeq" id="WP_073260084.1">
    <property type="nucleotide sequence ID" value="NZ_FRCS01000007.1"/>
</dbReference>
<evidence type="ECO:0000256" key="4">
    <source>
        <dbReference type="ARBA" id="ARBA00022825"/>
    </source>
</evidence>
<dbReference type="GO" id="GO:0006508">
    <property type="term" value="P:proteolysis"/>
    <property type="evidence" value="ECO:0007669"/>
    <property type="project" value="UniProtKB-KW"/>
</dbReference>
<protein>
    <submittedName>
        <fullName evidence="10">Subtilase family protein</fullName>
    </submittedName>
</protein>
<evidence type="ECO:0000256" key="8">
    <source>
        <dbReference type="SAM" id="SignalP"/>
    </source>
</evidence>
<dbReference type="GO" id="GO:0004252">
    <property type="term" value="F:serine-type endopeptidase activity"/>
    <property type="evidence" value="ECO:0007669"/>
    <property type="project" value="InterPro"/>
</dbReference>
<feature type="region of interest" description="Disordered" evidence="6">
    <location>
        <begin position="384"/>
        <end position="417"/>
    </location>
</feature>
<dbReference type="InterPro" id="IPR036852">
    <property type="entry name" value="Peptidase_S8/S53_dom_sf"/>
</dbReference>
<evidence type="ECO:0000256" key="2">
    <source>
        <dbReference type="ARBA" id="ARBA00022670"/>
    </source>
</evidence>
<sequence length="417" mass="41658">MRGARAAAVAAVVLAGVLAPCTPAAAAPATEQCVDPGTALAQVPWAQERQSPKTIWPVADGAGTTVAVLSSGVDARHEQLAGRVRAGEDYLPESTSGADTDCRGVGTQVAGVIAADFVPNIGFSGLAPGATIVSYRVALSTLVGTGEGVDERAGTPATLAEGIRDATAARPDVLVVPVVTYTDDPGLRAAVAAAIAADIVVVASVGNVSNPEQAAGLPYPAAYDGVVGVIAMNREGTLAGGGVAPAGVDLAAPGDELLSTQAGGGLVEVGGSAIAAGYVAGTAALIRSRWPSAPATEVVRRLLATATPSTERAGDGIVNPVQAVTATLTTASPEARVAEPKREAATGGDDGARRIALLAAAVLAAAALLGVAFAVALPRGRRRRWRPGFAPLPEEHPEDDAPAPPRMLFEDWTAGKR</sequence>
<dbReference type="OrthoDB" id="5240330at2"/>
<dbReference type="STRING" id="134849.SAMN05443668_107295"/>
<dbReference type="Proteomes" id="UP000184440">
    <property type="component" value="Unassembled WGS sequence"/>
</dbReference>
<keyword evidence="7" id="KW-1133">Transmembrane helix</keyword>
<feature type="signal peptide" evidence="8">
    <location>
        <begin position="1"/>
        <end position="26"/>
    </location>
</feature>
<evidence type="ECO:0000313" key="10">
    <source>
        <dbReference type="EMBL" id="SHN75430.1"/>
    </source>
</evidence>
<feature type="domain" description="Peptidase S8/S53" evidence="9">
    <location>
        <begin position="61"/>
        <end position="309"/>
    </location>
</feature>
<dbReference type="PANTHER" id="PTHR43806:SF11">
    <property type="entry name" value="CEREVISIN-RELATED"/>
    <property type="match status" value="1"/>
</dbReference>
<gene>
    <name evidence="10" type="ORF">SAMN05443668_107295</name>
</gene>
<evidence type="ECO:0000256" key="3">
    <source>
        <dbReference type="ARBA" id="ARBA00022801"/>
    </source>
</evidence>
<dbReference type="AlphaFoldDB" id="A0A1M7TXJ7"/>
<evidence type="ECO:0000256" key="5">
    <source>
        <dbReference type="PROSITE-ProRule" id="PRU01240"/>
    </source>
</evidence>
<comment type="similarity">
    <text evidence="1 5">Belongs to the peptidase S8 family.</text>
</comment>
<evidence type="ECO:0000256" key="1">
    <source>
        <dbReference type="ARBA" id="ARBA00011073"/>
    </source>
</evidence>
<keyword evidence="7" id="KW-0812">Transmembrane</keyword>
<evidence type="ECO:0000256" key="6">
    <source>
        <dbReference type="SAM" id="MobiDB-lite"/>
    </source>
</evidence>
<evidence type="ECO:0000313" key="11">
    <source>
        <dbReference type="Proteomes" id="UP000184440"/>
    </source>
</evidence>
<feature type="chain" id="PRO_5013269292" evidence="8">
    <location>
        <begin position="27"/>
        <end position="417"/>
    </location>
</feature>
<dbReference type="PANTHER" id="PTHR43806">
    <property type="entry name" value="PEPTIDASE S8"/>
    <property type="match status" value="1"/>
</dbReference>
<keyword evidence="2" id="KW-0645">Protease</keyword>
<organism evidence="10 11">
    <name type="scientific">Cryptosporangium aurantiacum</name>
    <dbReference type="NCBI Taxonomy" id="134849"/>
    <lineage>
        <taxon>Bacteria</taxon>
        <taxon>Bacillati</taxon>
        <taxon>Actinomycetota</taxon>
        <taxon>Actinomycetes</taxon>
        <taxon>Cryptosporangiales</taxon>
        <taxon>Cryptosporangiaceae</taxon>
        <taxon>Cryptosporangium</taxon>
    </lineage>
</organism>
<comment type="caution">
    <text evidence="5">Lacks conserved residue(s) required for the propagation of feature annotation.</text>
</comment>
<dbReference type="Pfam" id="PF00082">
    <property type="entry name" value="Peptidase_S8"/>
    <property type="match status" value="1"/>
</dbReference>
<dbReference type="PROSITE" id="PS51892">
    <property type="entry name" value="SUBTILASE"/>
    <property type="match status" value="1"/>
</dbReference>
<dbReference type="InterPro" id="IPR050131">
    <property type="entry name" value="Peptidase_S8_subtilisin-like"/>
</dbReference>
<keyword evidence="8" id="KW-0732">Signal</keyword>
<dbReference type="EMBL" id="FRCS01000007">
    <property type="protein sequence ID" value="SHN75430.1"/>
    <property type="molecule type" value="Genomic_DNA"/>
</dbReference>
<keyword evidence="11" id="KW-1185">Reference proteome</keyword>
<evidence type="ECO:0000256" key="7">
    <source>
        <dbReference type="SAM" id="Phobius"/>
    </source>
</evidence>
<proteinExistence type="inferred from homology"/>
<keyword evidence="7" id="KW-0472">Membrane</keyword>
<dbReference type="InterPro" id="IPR015500">
    <property type="entry name" value="Peptidase_S8_subtilisin-rel"/>
</dbReference>
<dbReference type="PRINTS" id="PR00723">
    <property type="entry name" value="SUBTILISIN"/>
</dbReference>
<reference evidence="10 11" key="1">
    <citation type="submission" date="2016-11" db="EMBL/GenBank/DDBJ databases">
        <authorList>
            <person name="Jaros S."/>
            <person name="Januszkiewicz K."/>
            <person name="Wedrychowicz H."/>
        </authorList>
    </citation>
    <scope>NUCLEOTIDE SEQUENCE [LARGE SCALE GENOMIC DNA]</scope>
    <source>
        <strain evidence="10 11">DSM 46144</strain>
    </source>
</reference>
<name>A0A1M7TXJ7_9ACTN</name>
<dbReference type="InterPro" id="IPR000209">
    <property type="entry name" value="Peptidase_S8/S53_dom"/>
</dbReference>
<dbReference type="Gene3D" id="3.40.50.200">
    <property type="entry name" value="Peptidase S8/S53 domain"/>
    <property type="match status" value="1"/>
</dbReference>